<feature type="coiled-coil region" evidence="3">
    <location>
        <begin position="292"/>
        <end position="385"/>
    </location>
</feature>
<evidence type="ECO:0000313" key="7">
    <source>
        <dbReference type="Proteomes" id="UP000005104"/>
    </source>
</evidence>
<evidence type="ECO:0000256" key="4">
    <source>
        <dbReference type="SAM" id="Phobius"/>
    </source>
</evidence>
<dbReference type="RefSeq" id="WP_007778091.1">
    <property type="nucleotide sequence ID" value="NZ_CM001441.1"/>
</dbReference>
<dbReference type="HOGENOM" id="CLU_000445_107_27_9"/>
<dbReference type="Proteomes" id="UP000005104">
    <property type="component" value="Chromosome"/>
</dbReference>
<keyword evidence="7" id="KW-1185">Reference proteome</keyword>
<dbReference type="Gene3D" id="1.10.287.950">
    <property type="entry name" value="Methyl-accepting chemotaxis protein"/>
    <property type="match status" value="1"/>
</dbReference>
<dbReference type="SMART" id="SM00283">
    <property type="entry name" value="MA"/>
    <property type="match status" value="1"/>
</dbReference>
<dbReference type="InterPro" id="IPR024478">
    <property type="entry name" value="HlyB_4HB_MCP"/>
</dbReference>
<reference evidence="6 7" key="1">
    <citation type="submission" date="2011-11" db="EMBL/GenBank/DDBJ databases">
        <title>The Noncontiguous Finished genome of Desulfosporosinus youngiae DSM 17734.</title>
        <authorList>
            <consortium name="US DOE Joint Genome Institute (JGI-PGF)"/>
            <person name="Lucas S."/>
            <person name="Han J."/>
            <person name="Lapidus A."/>
            <person name="Cheng J.-F."/>
            <person name="Goodwin L."/>
            <person name="Pitluck S."/>
            <person name="Peters L."/>
            <person name="Ovchinnikova G."/>
            <person name="Lu M."/>
            <person name="Land M.L."/>
            <person name="Hauser L."/>
            <person name="Pester M."/>
            <person name="Spring S."/>
            <person name="Ollivier B."/>
            <person name="Rattei T."/>
            <person name="Klenk H.-P."/>
            <person name="Wagner M."/>
            <person name="Loy A."/>
            <person name="Woyke T.J."/>
        </authorList>
    </citation>
    <scope>NUCLEOTIDE SEQUENCE [LARGE SCALE GENOMIC DNA]</scope>
    <source>
        <strain evidence="6 7">DSM 17734</strain>
    </source>
</reference>
<dbReference type="Pfam" id="PF12729">
    <property type="entry name" value="4HB_MCP_1"/>
    <property type="match status" value="1"/>
</dbReference>
<dbReference type="GO" id="GO:0016020">
    <property type="term" value="C:membrane"/>
    <property type="evidence" value="ECO:0007669"/>
    <property type="project" value="InterPro"/>
</dbReference>
<organism evidence="6 7">
    <name type="scientific">Desulfosporosinus youngiae DSM 17734</name>
    <dbReference type="NCBI Taxonomy" id="768710"/>
    <lineage>
        <taxon>Bacteria</taxon>
        <taxon>Bacillati</taxon>
        <taxon>Bacillota</taxon>
        <taxon>Clostridia</taxon>
        <taxon>Eubacteriales</taxon>
        <taxon>Desulfitobacteriaceae</taxon>
        <taxon>Desulfosporosinus</taxon>
    </lineage>
</organism>
<dbReference type="eggNOG" id="COG0840">
    <property type="taxonomic scope" value="Bacteria"/>
</dbReference>
<evidence type="ECO:0000256" key="2">
    <source>
        <dbReference type="PROSITE-ProRule" id="PRU00284"/>
    </source>
</evidence>
<evidence type="ECO:0000259" key="5">
    <source>
        <dbReference type="PROSITE" id="PS50111"/>
    </source>
</evidence>
<feature type="transmembrane region" description="Helical" evidence="4">
    <location>
        <begin position="191"/>
        <end position="211"/>
    </location>
</feature>
<dbReference type="Pfam" id="PF00015">
    <property type="entry name" value="MCPsignal"/>
    <property type="match status" value="1"/>
</dbReference>
<keyword evidence="3" id="KW-0175">Coiled coil</keyword>
<keyword evidence="1 2" id="KW-0807">Transducer</keyword>
<dbReference type="AlphaFoldDB" id="H5Y0X1"/>
<sequence length="573" mass="63345">MDLSNRRLGLQVTALMIFIALAAGIVGGIGIYGMAQMHETSDQVYQDDVIPMTLLADMHFRAQTYRSNVVLAVSARTPEERQNFVSQINLQRKALEEHIASYDALTKSSEEEDSWQQFKVAWNDYVTEAQTTIELAEEGRMEDSKANMFGIAGNKNQIAGDILQKMVDSKMDKVNTNTTVKMNSIFKKASLVSIILIAIDVLISIIIGWLLSRALSNMMHNLLQNANEIASGDVARKKKAPWKVWNREEKELQKAFGDMVVSLRNIITNVANMSGQLAQTSQEMHLGAEQSAQAAEQVATSASEIANDAENQVKEMMENHERMNQVIDNLNQTEQRAEKVSFASRRSAELSQNGNLALNQVVTQMNEIENQVHNLSQVIGDVDEKSEEIAKTVQIIDSIAQQTNLLALNAAIEAARAGENGRGFAVVAEEVRKLAEQVQTSLIDISQRVQEMQQVSRSAHQGMKTSVESVNQGSAYLKEISHQFNVILGSVEESARLAQDIEITVQKVQQDGEQIKVGMQKVVNRAESTSVGTQTTAAAAEEQNASVEELYASAESLKQLALDLKQLISYFKL</sequence>
<dbReference type="OrthoDB" id="9804712at2"/>
<name>H5Y0X1_9FIRM</name>
<accession>H5Y0X1</accession>
<feature type="domain" description="Methyl-accepting transducer" evidence="5">
    <location>
        <begin position="287"/>
        <end position="551"/>
    </location>
</feature>
<dbReference type="STRING" id="768710.DesyoDRAFT_0112"/>
<evidence type="ECO:0000313" key="6">
    <source>
        <dbReference type="EMBL" id="EHQ87339.1"/>
    </source>
</evidence>
<proteinExistence type="predicted"/>
<dbReference type="GO" id="GO:0007165">
    <property type="term" value="P:signal transduction"/>
    <property type="evidence" value="ECO:0007669"/>
    <property type="project" value="UniProtKB-KW"/>
</dbReference>
<evidence type="ECO:0000256" key="3">
    <source>
        <dbReference type="SAM" id="Coils"/>
    </source>
</evidence>
<dbReference type="PANTHER" id="PTHR32089:SF112">
    <property type="entry name" value="LYSOZYME-LIKE PROTEIN-RELATED"/>
    <property type="match status" value="1"/>
</dbReference>
<protein>
    <submittedName>
        <fullName evidence="6">Methyl-accepting chemotaxis protein</fullName>
    </submittedName>
</protein>
<keyword evidence="4" id="KW-0472">Membrane</keyword>
<keyword evidence="4" id="KW-1133">Transmembrane helix</keyword>
<dbReference type="InterPro" id="IPR004089">
    <property type="entry name" value="MCPsignal_dom"/>
</dbReference>
<feature type="transmembrane region" description="Helical" evidence="4">
    <location>
        <begin position="12"/>
        <end position="35"/>
    </location>
</feature>
<gene>
    <name evidence="6" type="ORF">DesyoDRAFT_0112</name>
</gene>
<dbReference type="SUPFAM" id="SSF58104">
    <property type="entry name" value="Methyl-accepting chemotaxis protein (MCP) signaling domain"/>
    <property type="match status" value="1"/>
</dbReference>
<dbReference type="EMBL" id="CM001441">
    <property type="protein sequence ID" value="EHQ87339.1"/>
    <property type="molecule type" value="Genomic_DNA"/>
</dbReference>
<dbReference type="PANTHER" id="PTHR32089">
    <property type="entry name" value="METHYL-ACCEPTING CHEMOTAXIS PROTEIN MCPB"/>
    <property type="match status" value="1"/>
</dbReference>
<keyword evidence="4" id="KW-0812">Transmembrane</keyword>
<evidence type="ECO:0000256" key="1">
    <source>
        <dbReference type="ARBA" id="ARBA00023224"/>
    </source>
</evidence>
<dbReference type="PROSITE" id="PS50111">
    <property type="entry name" value="CHEMOTAXIS_TRANSDUC_2"/>
    <property type="match status" value="1"/>
</dbReference>